<dbReference type="EMBL" id="KI392503">
    <property type="protein sequence ID" value="ERN15412.1"/>
    <property type="molecule type" value="Genomic_DNA"/>
</dbReference>
<accession>U5D1Y5</accession>
<dbReference type="HOGENOM" id="CLU_163598_0_0_1"/>
<evidence type="ECO:0000313" key="2">
    <source>
        <dbReference type="Proteomes" id="UP000017836"/>
    </source>
</evidence>
<keyword evidence="2" id="KW-1185">Reference proteome</keyword>
<reference evidence="2" key="1">
    <citation type="journal article" date="2013" name="Science">
        <title>The Amborella genome and the evolution of flowering plants.</title>
        <authorList>
            <consortium name="Amborella Genome Project"/>
        </authorList>
    </citation>
    <scope>NUCLEOTIDE SEQUENCE [LARGE SCALE GENOMIC DNA]</scope>
</reference>
<gene>
    <name evidence="1" type="ORF">AMTR_s00036p00209570</name>
</gene>
<sequence>MNRECIVGPSAKMFDERMRNHDPLDLASNLQLVDASLLHVPNIASMMVHVVGLHREEEILKKDIGYIRVPQMHEKTLYLDSFHDVDTYRNVDKYRDIDSYQDTDKYQDIES</sequence>
<protein>
    <submittedName>
        <fullName evidence="1">Uncharacterized protein</fullName>
    </submittedName>
</protein>
<proteinExistence type="predicted"/>
<dbReference type="AlphaFoldDB" id="U5D1Y5"/>
<name>U5D1Y5_AMBTC</name>
<dbReference type="Proteomes" id="UP000017836">
    <property type="component" value="Unassembled WGS sequence"/>
</dbReference>
<evidence type="ECO:0000313" key="1">
    <source>
        <dbReference type="EMBL" id="ERN15412.1"/>
    </source>
</evidence>
<dbReference type="Gramene" id="ERN15412">
    <property type="protein sequence ID" value="ERN15412"/>
    <property type="gene ID" value="AMTR_s00036p00209570"/>
</dbReference>
<organism evidence="1 2">
    <name type="scientific">Amborella trichopoda</name>
    <dbReference type="NCBI Taxonomy" id="13333"/>
    <lineage>
        <taxon>Eukaryota</taxon>
        <taxon>Viridiplantae</taxon>
        <taxon>Streptophyta</taxon>
        <taxon>Embryophyta</taxon>
        <taxon>Tracheophyta</taxon>
        <taxon>Spermatophyta</taxon>
        <taxon>Magnoliopsida</taxon>
        <taxon>Amborellales</taxon>
        <taxon>Amborellaceae</taxon>
        <taxon>Amborella</taxon>
    </lineage>
</organism>